<keyword evidence="2" id="KW-1185">Reference proteome</keyword>
<dbReference type="Pfam" id="PF13975">
    <property type="entry name" value="gag-asp_proteas"/>
    <property type="match status" value="1"/>
</dbReference>
<dbReference type="InterPro" id="IPR021109">
    <property type="entry name" value="Peptidase_aspartic_dom_sf"/>
</dbReference>
<dbReference type="OrthoDB" id="5989205at2759"/>
<dbReference type="Proteomes" id="UP001152795">
    <property type="component" value="Unassembled WGS sequence"/>
</dbReference>
<dbReference type="Gene3D" id="2.40.70.10">
    <property type="entry name" value="Acid Proteases"/>
    <property type="match status" value="1"/>
</dbReference>
<comment type="caution">
    <text evidence="1">The sequence shown here is derived from an EMBL/GenBank/DDBJ whole genome shotgun (WGS) entry which is preliminary data.</text>
</comment>
<reference evidence="1" key="1">
    <citation type="submission" date="2020-04" db="EMBL/GenBank/DDBJ databases">
        <authorList>
            <person name="Alioto T."/>
            <person name="Alioto T."/>
            <person name="Gomez Garrido J."/>
        </authorList>
    </citation>
    <scope>NUCLEOTIDE SEQUENCE</scope>
    <source>
        <strain evidence="1">A484AB</strain>
    </source>
</reference>
<dbReference type="CDD" id="cd00303">
    <property type="entry name" value="retropepsin_like"/>
    <property type="match status" value="1"/>
</dbReference>
<evidence type="ECO:0000313" key="2">
    <source>
        <dbReference type="Proteomes" id="UP001152795"/>
    </source>
</evidence>
<dbReference type="EMBL" id="CACRXK020001162">
    <property type="protein sequence ID" value="CAB3987362.1"/>
    <property type="molecule type" value="Genomic_DNA"/>
</dbReference>
<dbReference type="SUPFAM" id="SSF50630">
    <property type="entry name" value="Acid proteases"/>
    <property type="match status" value="1"/>
</dbReference>
<protein>
    <submittedName>
        <fullName evidence="1">Uncharacterized protein</fullName>
    </submittedName>
</protein>
<name>A0A6S7GDH6_PARCT</name>
<dbReference type="AlphaFoldDB" id="A0A6S7GDH6"/>
<proteinExistence type="predicted"/>
<gene>
    <name evidence="1" type="ORF">PACLA_8A051973</name>
</gene>
<accession>A0A6S7GDH6</accession>
<evidence type="ECO:0000313" key="1">
    <source>
        <dbReference type="EMBL" id="CAB3987362.1"/>
    </source>
</evidence>
<organism evidence="1 2">
    <name type="scientific">Paramuricea clavata</name>
    <name type="common">Red gorgonian</name>
    <name type="synonym">Violescent sea-whip</name>
    <dbReference type="NCBI Taxonomy" id="317549"/>
    <lineage>
        <taxon>Eukaryota</taxon>
        <taxon>Metazoa</taxon>
        <taxon>Cnidaria</taxon>
        <taxon>Anthozoa</taxon>
        <taxon>Octocorallia</taxon>
        <taxon>Malacalcyonacea</taxon>
        <taxon>Plexauridae</taxon>
        <taxon>Paramuricea</taxon>
    </lineage>
</organism>
<sequence length="148" mass="16326">MGENKQRKQQAKAVGISQSEPNTESSEEEDYVINYVYTVSQETREKTHATVKINGQDVLFLVDTGATVDIIDSTTYAKLKRKSSLRKSSTKIYAYGFHTPLPLNGQFQATLESKKRYTVSQIYVIDGAGGNLLCAKTAQDLVGLGRAN</sequence>